<dbReference type="GO" id="GO:0044715">
    <property type="term" value="F:8-oxo-dGDP phosphatase activity"/>
    <property type="evidence" value="ECO:0007669"/>
    <property type="project" value="TreeGrafter"/>
</dbReference>
<keyword evidence="4" id="KW-0235">DNA replication</keyword>
<dbReference type="GO" id="GO:0046872">
    <property type="term" value="F:metal ion binding"/>
    <property type="evidence" value="ECO:0007669"/>
    <property type="project" value="UniProtKB-KW"/>
</dbReference>
<dbReference type="CDD" id="cd03425">
    <property type="entry name" value="NUDIX_MutT_NudA_like"/>
    <property type="match status" value="1"/>
</dbReference>
<dbReference type="InterPro" id="IPR020084">
    <property type="entry name" value="NUDIX_hydrolase_CS"/>
</dbReference>
<reference evidence="14" key="2">
    <citation type="submission" date="2021-04" db="EMBL/GenBank/DDBJ databases">
        <authorList>
            <person name="Gilroy R."/>
        </authorList>
    </citation>
    <scope>NUCLEOTIDE SEQUENCE</scope>
    <source>
        <strain evidence="14">ChiHjej12B11-14209</strain>
    </source>
</reference>
<reference evidence="14" key="1">
    <citation type="journal article" date="2021" name="PeerJ">
        <title>Extensive microbial diversity within the chicken gut microbiome revealed by metagenomics and culture.</title>
        <authorList>
            <person name="Gilroy R."/>
            <person name="Ravi A."/>
            <person name="Getino M."/>
            <person name="Pursley I."/>
            <person name="Horton D.L."/>
            <person name="Alikhan N.F."/>
            <person name="Baker D."/>
            <person name="Gharbi K."/>
            <person name="Hall N."/>
            <person name="Watson M."/>
            <person name="Adriaenssens E.M."/>
            <person name="Foster-Nyarko E."/>
            <person name="Jarju S."/>
            <person name="Secka A."/>
            <person name="Antonio M."/>
            <person name="Oren A."/>
            <person name="Chaudhuri R.R."/>
            <person name="La Ragione R."/>
            <person name="Hildebrand F."/>
            <person name="Pallen M.J."/>
        </authorList>
    </citation>
    <scope>NUCLEOTIDE SEQUENCE</scope>
    <source>
        <strain evidence="14">ChiHjej12B11-14209</strain>
    </source>
</reference>
<accession>A0A9D2EZE8</accession>
<evidence type="ECO:0000256" key="3">
    <source>
        <dbReference type="ARBA" id="ARBA00022457"/>
    </source>
</evidence>
<keyword evidence="6" id="KW-0227">DNA damage</keyword>
<dbReference type="InterPro" id="IPR047127">
    <property type="entry name" value="MutT-like"/>
</dbReference>
<evidence type="ECO:0000259" key="13">
    <source>
        <dbReference type="PROSITE" id="PS51462"/>
    </source>
</evidence>
<dbReference type="GO" id="GO:0008413">
    <property type="term" value="F:8-oxo-7,8-dihydroguanosine triphosphate pyrophosphatase activity"/>
    <property type="evidence" value="ECO:0007669"/>
    <property type="project" value="TreeGrafter"/>
</dbReference>
<dbReference type="GO" id="GO:0035539">
    <property type="term" value="F:8-oxo-7,8-dihydrodeoxyguanosine triphosphate pyrophosphatase activity"/>
    <property type="evidence" value="ECO:0007669"/>
    <property type="project" value="UniProtKB-EC"/>
</dbReference>
<comment type="caution">
    <text evidence="14">The sequence shown here is derived from an EMBL/GenBank/DDBJ whole genome shotgun (WGS) entry which is preliminary data.</text>
</comment>
<dbReference type="PROSITE" id="PS00893">
    <property type="entry name" value="NUDIX_BOX"/>
    <property type="match status" value="1"/>
</dbReference>
<comment type="cofactor">
    <cofactor evidence="1">
        <name>Mg(2+)</name>
        <dbReference type="ChEBI" id="CHEBI:18420"/>
    </cofactor>
</comment>
<sequence>MTSANVVAAIIHRDGLVLAARRADEGQGGWEFPGGKVEQGEAPERALERELMEELGCEVASAWPFDTVLLGSGDEALTMECLVCRLADGSEPTRDERVHSELRWVSREELGSLDWMPADETVARKVAYYWDETFSDQQL</sequence>
<dbReference type="GO" id="GO:0006281">
    <property type="term" value="P:DNA repair"/>
    <property type="evidence" value="ECO:0007669"/>
    <property type="project" value="UniProtKB-KW"/>
</dbReference>
<dbReference type="PANTHER" id="PTHR47707:SF1">
    <property type="entry name" value="NUDIX HYDROLASE FAMILY PROTEIN"/>
    <property type="match status" value="1"/>
</dbReference>
<evidence type="ECO:0000256" key="8">
    <source>
        <dbReference type="ARBA" id="ARBA00022842"/>
    </source>
</evidence>
<gene>
    <name evidence="14" type="ORF">IAA19_04800</name>
</gene>
<keyword evidence="7 12" id="KW-0378">Hydrolase</keyword>
<dbReference type="Pfam" id="PF00293">
    <property type="entry name" value="NUDIX"/>
    <property type="match status" value="1"/>
</dbReference>
<evidence type="ECO:0000313" key="14">
    <source>
        <dbReference type="EMBL" id="HIZ46320.1"/>
    </source>
</evidence>
<dbReference type="InterPro" id="IPR000086">
    <property type="entry name" value="NUDIX_hydrolase_dom"/>
</dbReference>
<organism evidence="14 15">
    <name type="scientific">Candidatus Olsenella pullistercoris</name>
    <dbReference type="NCBI Taxonomy" id="2838712"/>
    <lineage>
        <taxon>Bacteria</taxon>
        <taxon>Bacillati</taxon>
        <taxon>Actinomycetota</taxon>
        <taxon>Coriobacteriia</taxon>
        <taxon>Coriobacteriales</taxon>
        <taxon>Atopobiaceae</taxon>
        <taxon>Olsenella</taxon>
    </lineage>
</organism>
<dbReference type="InterPro" id="IPR015797">
    <property type="entry name" value="NUDIX_hydrolase-like_dom_sf"/>
</dbReference>
<evidence type="ECO:0000256" key="4">
    <source>
        <dbReference type="ARBA" id="ARBA00022705"/>
    </source>
</evidence>
<dbReference type="PANTHER" id="PTHR47707">
    <property type="entry name" value="8-OXO-DGTP DIPHOSPHATASE"/>
    <property type="match status" value="1"/>
</dbReference>
<name>A0A9D2EZE8_9ACTN</name>
<evidence type="ECO:0000256" key="2">
    <source>
        <dbReference type="ARBA" id="ARBA00005582"/>
    </source>
</evidence>
<comment type="catalytic activity">
    <reaction evidence="10">
        <text>8-oxo-dGTP + H2O = 8-oxo-dGMP + diphosphate + H(+)</text>
        <dbReference type="Rhea" id="RHEA:31575"/>
        <dbReference type="ChEBI" id="CHEBI:15377"/>
        <dbReference type="ChEBI" id="CHEBI:15378"/>
        <dbReference type="ChEBI" id="CHEBI:33019"/>
        <dbReference type="ChEBI" id="CHEBI:63224"/>
        <dbReference type="ChEBI" id="CHEBI:77896"/>
        <dbReference type="EC" id="3.6.1.55"/>
    </reaction>
</comment>
<evidence type="ECO:0000256" key="9">
    <source>
        <dbReference type="ARBA" id="ARBA00023204"/>
    </source>
</evidence>
<keyword evidence="8" id="KW-0460">Magnesium</keyword>
<dbReference type="AlphaFoldDB" id="A0A9D2EZE8"/>
<evidence type="ECO:0000256" key="6">
    <source>
        <dbReference type="ARBA" id="ARBA00022763"/>
    </source>
</evidence>
<feature type="domain" description="Nudix hydrolase" evidence="13">
    <location>
        <begin position="1"/>
        <end position="128"/>
    </location>
</feature>
<evidence type="ECO:0000256" key="10">
    <source>
        <dbReference type="ARBA" id="ARBA00035861"/>
    </source>
</evidence>
<evidence type="ECO:0000256" key="11">
    <source>
        <dbReference type="ARBA" id="ARBA00038905"/>
    </source>
</evidence>
<proteinExistence type="inferred from homology"/>
<evidence type="ECO:0000256" key="1">
    <source>
        <dbReference type="ARBA" id="ARBA00001946"/>
    </source>
</evidence>
<dbReference type="Proteomes" id="UP000824062">
    <property type="component" value="Unassembled WGS sequence"/>
</dbReference>
<evidence type="ECO:0000256" key="5">
    <source>
        <dbReference type="ARBA" id="ARBA00022723"/>
    </source>
</evidence>
<evidence type="ECO:0000256" key="7">
    <source>
        <dbReference type="ARBA" id="ARBA00022801"/>
    </source>
</evidence>
<evidence type="ECO:0000256" key="12">
    <source>
        <dbReference type="RuleBase" id="RU003476"/>
    </source>
</evidence>
<dbReference type="EC" id="3.6.1.55" evidence="11"/>
<protein>
    <recommendedName>
        <fullName evidence="11">8-oxo-dGTP diphosphatase</fullName>
        <ecNumber evidence="11">3.6.1.55</ecNumber>
    </recommendedName>
</protein>
<dbReference type="PRINTS" id="PR00502">
    <property type="entry name" value="NUDIXFAMILY"/>
</dbReference>
<keyword evidence="9" id="KW-0234">DNA repair</keyword>
<evidence type="ECO:0000313" key="15">
    <source>
        <dbReference type="Proteomes" id="UP000824062"/>
    </source>
</evidence>
<keyword evidence="5" id="KW-0479">Metal-binding</keyword>
<keyword evidence="3" id="KW-0515">Mutator protein</keyword>
<comment type="similarity">
    <text evidence="2 12">Belongs to the Nudix hydrolase family.</text>
</comment>
<dbReference type="EMBL" id="DXBM01000044">
    <property type="protein sequence ID" value="HIZ46320.1"/>
    <property type="molecule type" value="Genomic_DNA"/>
</dbReference>
<dbReference type="SUPFAM" id="SSF55811">
    <property type="entry name" value="Nudix"/>
    <property type="match status" value="1"/>
</dbReference>
<dbReference type="GO" id="GO:0044716">
    <property type="term" value="F:8-oxo-GDP phosphatase activity"/>
    <property type="evidence" value="ECO:0007669"/>
    <property type="project" value="TreeGrafter"/>
</dbReference>
<dbReference type="InterPro" id="IPR020476">
    <property type="entry name" value="Nudix_hydrolase"/>
</dbReference>
<dbReference type="Gene3D" id="3.90.79.10">
    <property type="entry name" value="Nucleoside Triphosphate Pyrophosphohydrolase"/>
    <property type="match status" value="1"/>
</dbReference>
<dbReference type="PROSITE" id="PS51462">
    <property type="entry name" value="NUDIX"/>
    <property type="match status" value="1"/>
</dbReference>
<dbReference type="GO" id="GO:0006260">
    <property type="term" value="P:DNA replication"/>
    <property type="evidence" value="ECO:0007669"/>
    <property type="project" value="UniProtKB-KW"/>
</dbReference>